<dbReference type="SUPFAM" id="SSF54001">
    <property type="entry name" value="Cysteine proteinases"/>
    <property type="match status" value="1"/>
</dbReference>
<dbReference type="Pfam" id="PF00112">
    <property type="entry name" value="Peptidase_C1"/>
    <property type="match status" value="2"/>
</dbReference>
<keyword evidence="7" id="KW-0865">Zymogen</keyword>
<comment type="similarity">
    <text evidence="3">Belongs to the peptidase C1 family.</text>
</comment>
<proteinExistence type="inferred from homology"/>
<dbReference type="PANTHER" id="PTHR12411">
    <property type="entry name" value="CYSTEINE PROTEASE FAMILY C1-RELATED"/>
    <property type="match status" value="1"/>
</dbReference>
<dbReference type="MEROPS" id="C01.165"/>
<dbReference type="EMBL" id="FR823385">
    <property type="protein sequence ID" value="CBZ51112.1"/>
    <property type="molecule type" value="Genomic_DNA"/>
</dbReference>
<protein>
    <recommendedName>
        <fullName evidence="6">Dipeptidyl peptidase 1</fullName>
        <ecNumber evidence="5">3.4.14.1</ecNumber>
    </recommendedName>
    <alternativeName>
        <fullName evidence="12">Cathepsin C</fullName>
    </alternativeName>
    <alternativeName>
        <fullName evidence="11">Cathepsin J</fullName>
    </alternativeName>
    <alternativeName>
        <fullName evidence="14">Dipeptidyl peptidase I</fullName>
    </alternativeName>
    <alternativeName>
        <fullName evidence="13">Dipeptidyl transferase</fullName>
    </alternativeName>
</protein>
<keyword evidence="8" id="KW-1015">Disulfide bond</keyword>
<dbReference type="eggNOG" id="KOG1543">
    <property type="taxonomic scope" value="Eukaryota"/>
</dbReference>
<comment type="catalytic activity">
    <reaction evidence="1">
        <text>Release of an N-terminal dipeptide, Xaa-Yaa-|-Zaa-, except when Xaa is Arg or Lys, or Yaa or Zaa is Pro.</text>
        <dbReference type="EC" id="3.4.14.1"/>
    </reaction>
</comment>
<dbReference type="InterPro" id="IPR014882">
    <property type="entry name" value="CathepsinC_exc"/>
</dbReference>
<dbReference type="PROSITE" id="PS00640">
    <property type="entry name" value="THIOL_PROTEASE_ASN"/>
    <property type="match status" value="1"/>
</dbReference>
<evidence type="ECO:0000256" key="7">
    <source>
        <dbReference type="ARBA" id="ARBA00023145"/>
    </source>
</evidence>
<dbReference type="GO" id="GO:0008234">
    <property type="term" value="F:cysteine-type peptidase activity"/>
    <property type="evidence" value="ECO:0007669"/>
    <property type="project" value="InterPro"/>
</dbReference>
<evidence type="ECO:0000256" key="5">
    <source>
        <dbReference type="ARBA" id="ARBA00012059"/>
    </source>
</evidence>
<keyword evidence="19" id="KW-1185">Reference proteome</keyword>
<evidence type="ECO:0000256" key="1">
    <source>
        <dbReference type="ARBA" id="ARBA00000738"/>
    </source>
</evidence>
<evidence type="ECO:0000256" key="12">
    <source>
        <dbReference type="ARBA" id="ARBA00029779"/>
    </source>
</evidence>
<reference evidence="18" key="4">
    <citation type="journal article" date="2015" name="PLoS ONE">
        <title>Comprehensive Evaluation of Toxoplasma gondii VEG and Neospora caninum LIV Genomes with Tachyzoite Stage Transcriptome and Proteome Defines Novel Transcript Features.</title>
        <authorList>
            <person name="Ramaprasad A."/>
            <person name="Mourier T."/>
            <person name="Naeem R."/>
            <person name="Malas T.B."/>
            <person name="Moussa E."/>
            <person name="Panigrahi A."/>
            <person name="Vermont S.J."/>
            <person name="Otto T.D."/>
            <person name="Wastling J."/>
            <person name="Pain A."/>
        </authorList>
    </citation>
    <scope>NUCLEOTIDE SEQUENCE</scope>
    <source>
        <strain evidence="18">Liverpool</strain>
    </source>
</reference>
<evidence type="ECO:0000256" key="4">
    <source>
        <dbReference type="ARBA" id="ARBA00011610"/>
    </source>
</evidence>
<evidence type="ECO:0000256" key="2">
    <source>
        <dbReference type="ARBA" id="ARBA00001923"/>
    </source>
</evidence>
<dbReference type="InterPro" id="IPR036496">
    <property type="entry name" value="CathepsinC_exc_dom_sf"/>
</dbReference>
<dbReference type="GeneID" id="13440098"/>
<comment type="subunit">
    <text evidence="4">Tetramer of heterotrimers consisting of exclusion domain, heavy- and light chains.</text>
</comment>
<evidence type="ECO:0000256" key="8">
    <source>
        <dbReference type="ARBA" id="ARBA00023157"/>
    </source>
</evidence>
<dbReference type="Proteomes" id="UP000007494">
    <property type="component" value="Chromosome IX"/>
</dbReference>
<dbReference type="InParanoid" id="F0VBX8"/>
<name>F0VBX8_NEOCL</name>
<dbReference type="FunCoup" id="F0VBX8">
    <property type="interactions" value="2"/>
</dbReference>
<evidence type="ECO:0000256" key="9">
    <source>
        <dbReference type="ARBA" id="ARBA00023180"/>
    </source>
</evidence>
<gene>
    <name evidence="18" type="ORF">BN1204_041870</name>
    <name evidence="17" type="ORF">NCLIV_041870</name>
</gene>
<dbReference type="InterPro" id="IPR038765">
    <property type="entry name" value="Papain-like_cys_pep_sf"/>
</dbReference>
<dbReference type="InterPro" id="IPR025660">
    <property type="entry name" value="Pept_his_AS"/>
</dbReference>
<evidence type="ECO:0000256" key="10">
    <source>
        <dbReference type="ARBA" id="ARBA00023214"/>
    </source>
</evidence>
<evidence type="ECO:0000313" key="19">
    <source>
        <dbReference type="Proteomes" id="UP000007494"/>
    </source>
</evidence>
<evidence type="ECO:0000256" key="13">
    <source>
        <dbReference type="ARBA" id="ARBA00030778"/>
    </source>
</evidence>
<dbReference type="VEuPathDB" id="ToxoDB:NCLIV_041870"/>
<dbReference type="OMA" id="CYIASQM"/>
<evidence type="ECO:0000256" key="15">
    <source>
        <dbReference type="ARBA" id="ARBA00045556"/>
    </source>
</evidence>
<accession>F0VBX8</accession>
<dbReference type="InterPro" id="IPR000668">
    <property type="entry name" value="Peptidase_C1A_C"/>
</dbReference>
<dbReference type="EMBL" id="LN714484">
    <property type="protein sequence ID" value="CEL68420.1"/>
    <property type="molecule type" value="Genomic_DNA"/>
</dbReference>
<evidence type="ECO:0000256" key="6">
    <source>
        <dbReference type="ARBA" id="ARBA00014709"/>
    </source>
</evidence>
<evidence type="ECO:0000313" key="18">
    <source>
        <dbReference type="EMBL" id="CEL68420.1"/>
    </source>
</evidence>
<dbReference type="Pfam" id="PF08773">
    <property type="entry name" value="CathepsinC_exc"/>
    <property type="match status" value="1"/>
</dbReference>
<dbReference type="InterPro" id="IPR013128">
    <property type="entry name" value="Peptidase_C1A"/>
</dbReference>
<dbReference type="OrthoDB" id="640249at2759"/>
<keyword evidence="9" id="KW-0325">Glycoprotein</keyword>
<dbReference type="PRINTS" id="PR00705">
    <property type="entry name" value="PAPAIN"/>
</dbReference>
<dbReference type="GO" id="GO:0008239">
    <property type="term" value="F:dipeptidyl-peptidase activity"/>
    <property type="evidence" value="ECO:0007669"/>
    <property type="project" value="UniProtKB-EC"/>
</dbReference>
<evidence type="ECO:0000259" key="16">
    <source>
        <dbReference type="SMART" id="SM00645"/>
    </source>
</evidence>
<dbReference type="InterPro" id="IPR000169">
    <property type="entry name" value="Pept_cys_AS"/>
</dbReference>
<dbReference type="RefSeq" id="XP_003881145.1">
    <property type="nucleotide sequence ID" value="XM_003881096.1"/>
</dbReference>
<reference evidence="17" key="2">
    <citation type="submission" date="2011-03" db="EMBL/GenBank/DDBJ databases">
        <title>Comparative genomics and transcriptomics of Neospora caninum and Toxoplasma gondii.</title>
        <authorList>
            <person name="Reid A.J."/>
            <person name="Sohal A."/>
            <person name="Harris D."/>
            <person name="Quail M."/>
            <person name="Sanders M."/>
            <person name="Berriman M."/>
            <person name="Wastling J.M."/>
            <person name="Pain A."/>
        </authorList>
    </citation>
    <scope>NUCLEOTIDE SEQUENCE</scope>
    <source>
        <strain evidence="17">Liverpool</strain>
    </source>
</reference>
<sequence length="736" mass="79543">MEGMWSLRRRCAALLLFIGPLGFLGWTGVRADLPIHATVHDIKGDWTFYLTPAVSGDVSSCGSPSPNTNTANLRDELKDYKSFLATQGGIKTEVRVSLTDIPVSFATTRSAATLESPHRASWKTLGVFDGQDKQRLVGSWTTVYDEGFEVDIGGSTRLMGFMKYNPHSHCSVADGDLENSQGATACYATDPSRTQIGWYIQQQEGGSRVSGCFYAEKSGASSSTPAAFVAIREASSVERPSGPADGSELKDSTSYISQSFVDTHNASPASSWRAGVNSVFANVNRRDLSRFVKDFGFKKMRVAGDNAGVLSFMQSSTEISTAEGDAAASQVYACPCKRGEKSLDTRKLNQLEDTLEVLSPVSALEVGRTNFLAPIRSHVHQVASTTTGPEAQSKQLAPGATVANTQDPLTLPKEFSWSDPFSNKAFDEKVTNQGSCGSCYAVAATYALQKRFEIAASRMLGKEVRLFGTVKDDAVTDSEEVSFLNIGNTSELGELSSQSVLSCSFYNQGCDGGFPYLVGKHARDIGIPQVRCMEYHGNHSESCPFQTATGSPEAGSESMLQADANLGACAEHARWYAKDYGYIGGCYECNQCSGEQQIMLEIYKNGPVPVAFDAPPSLFSYSSGIYDANSSHARVCDNDSPHCSGVLTGWEYTNHAVTLVGWGETNAENEKPRKYWIVRNTWGPNWGVQGYLKIARGKNLGGIESQATFIDPDFTRGQGLRVAKAIDAMKRGSSLP</sequence>
<feature type="domain" description="Peptidase C1A papain C-terminal" evidence="16">
    <location>
        <begin position="411"/>
        <end position="711"/>
    </location>
</feature>
<reference evidence="19" key="3">
    <citation type="journal article" date="2012" name="PLoS Pathog.">
        <title>Comparative genomics of the apicomplexan parasites Toxoplasma gondii and Neospora caninum: Coccidia differing in host range and transmission strategy.</title>
        <authorList>
            <person name="Reid A.J."/>
            <person name="Vermont S.J."/>
            <person name="Cotton J.A."/>
            <person name="Harris D."/>
            <person name="Hill-Cawthorne G.A."/>
            <person name="Konen-Waisman S."/>
            <person name="Latham S.M."/>
            <person name="Mourier T."/>
            <person name="Norton R."/>
            <person name="Quail M.A."/>
            <person name="Sanders M."/>
            <person name="Shanmugam D."/>
            <person name="Sohal A."/>
            <person name="Wasmuth J.D."/>
            <person name="Brunk B."/>
            <person name="Grigg M.E."/>
            <person name="Howard J.C."/>
            <person name="Parkinson J."/>
            <person name="Roos D.S."/>
            <person name="Trees A.J."/>
            <person name="Berriman M."/>
            <person name="Pain A."/>
            <person name="Wastling J.M."/>
        </authorList>
    </citation>
    <scope>NUCLEOTIDE SEQUENCE [LARGE SCALE GENOMIC DNA]</scope>
    <source>
        <strain evidence="19">Liverpool</strain>
    </source>
</reference>
<dbReference type="Gene3D" id="2.40.128.80">
    <property type="entry name" value="Cathepsin C, exclusion domain"/>
    <property type="match status" value="1"/>
</dbReference>
<dbReference type="PROSITE" id="PS00639">
    <property type="entry name" value="THIOL_PROTEASE_HIS"/>
    <property type="match status" value="1"/>
</dbReference>
<dbReference type="PROSITE" id="PS00139">
    <property type="entry name" value="THIOL_PROTEASE_CYS"/>
    <property type="match status" value="1"/>
</dbReference>
<comment type="cofactor">
    <cofactor evidence="2">
        <name>chloride</name>
        <dbReference type="ChEBI" id="CHEBI:17996"/>
    </cofactor>
</comment>
<dbReference type="SUPFAM" id="SSF75001">
    <property type="entry name" value="Dipeptidyl peptidase I (cathepsin C), exclusion domain"/>
    <property type="match status" value="1"/>
</dbReference>
<dbReference type="Gene3D" id="3.90.70.10">
    <property type="entry name" value="Cysteine proteinases"/>
    <property type="match status" value="1"/>
</dbReference>
<evidence type="ECO:0000256" key="11">
    <source>
        <dbReference type="ARBA" id="ARBA00029762"/>
    </source>
</evidence>
<dbReference type="GO" id="GO:0006508">
    <property type="term" value="P:proteolysis"/>
    <property type="evidence" value="ECO:0007669"/>
    <property type="project" value="InterPro"/>
</dbReference>
<organism evidence="17 19">
    <name type="scientific">Neospora caninum (strain Liverpool)</name>
    <dbReference type="NCBI Taxonomy" id="572307"/>
    <lineage>
        <taxon>Eukaryota</taxon>
        <taxon>Sar</taxon>
        <taxon>Alveolata</taxon>
        <taxon>Apicomplexa</taxon>
        <taxon>Conoidasida</taxon>
        <taxon>Coccidia</taxon>
        <taxon>Eucoccidiorida</taxon>
        <taxon>Eimeriorina</taxon>
        <taxon>Sarcocystidae</taxon>
        <taxon>Neospora</taxon>
    </lineage>
</organism>
<evidence type="ECO:0000256" key="3">
    <source>
        <dbReference type="ARBA" id="ARBA00008455"/>
    </source>
</evidence>
<dbReference type="AlphaFoldDB" id="F0VBX8"/>
<dbReference type="InterPro" id="IPR025661">
    <property type="entry name" value="Pept_asp_AS"/>
</dbReference>
<comment type="function">
    <text evidence="15">Thiol protease. Has dipeptidylpeptidase activity. Active against a broad range of dipeptide substrates composed of both polar and hydrophobic amino acids. Proline cannot occupy the P1 position and arginine cannot occupy the P2 position of the substrate. Can act as both an exopeptidase and endopeptidase. Activates serine proteases such as elastase, cathepsin G and granzymes A and B.</text>
</comment>
<reference evidence="17" key="1">
    <citation type="submission" date="2011-02" db="EMBL/GenBank/DDBJ databases">
        <authorList>
            <person name="Aslett M."/>
        </authorList>
    </citation>
    <scope>NUCLEOTIDE SEQUENCE</scope>
    <source>
        <strain evidence="17">Liverpool</strain>
    </source>
</reference>
<dbReference type="SMART" id="SM00645">
    <property type="entry name" value="Pept_C1"/>
    <property type="match status" value="1"/>
</dbReference>
<dbReference type="EC" id="3.4.14.1" evidence="5"/>
<keyword evidence="10" id="KW-0868">Chloride</keyword>
<evidence type="ECO:0000313" key="17">
    <source>
        <dbReference type="EMBL" id="CBZ51112.1"/>
    </source>
</evidence>
<evidence type="ECO:0000256" key="14">
    <source>
        <dbReference type="ARBA" id="ARBA00032961"/>
    </source>
</evidence>